<feature type="domain" description="Endonuclease/exonuclease/phosphatase" evidence="2">
    <location>
        <begin position="19"/>
        <end position="265"/>
    </location>
</feature>
<dbReference type="InterPro" id="IPR005135">
    <property type="entry name" value="Endo/exonuclease/phosphatase"/>
</dbReference>
<protein>
    <submittedName>
        <fullName evidence="4">Maltose 6'-phosphate phosphatase</fullName>
    </submittedName>
</protein>
<dbReference type="CDD" id="cd09079">
    <property type="entry name" value="RgfB-like"/>
    <property type="match status" value="1"/>
</dbReference>
<sequence length="276" mass="31561">MKVLTLNTHSWMEERPLEKLQQLVKQILEDDYDLIALQEVNQRIDSQQVIDPPNFHPTNDQFAVHEDNFAYLLVQQLAEQHATYHWSWAYNHIGYDLYHEGVALLSKQPIKPEAALVSKEQNPADYRRRVVLLGQTSVGELPVTAASCHYSWWTETGGFAYEWQQTEAILKHCPSPLIIMGDFNNPASAAETGYELVCNSSLHLQDSFLSAKKRTGEFTVEKAIDGWGENQEKLRIDYIFTSPELSIDHYQILFDGKQTPIISDHFGVAVTVDQKN</sequence>
<proteinExistence type="predicted"/>
<dbReference type="EMBL" id="CP147246">
    <property type="protein sequence ID" value="WYJ94099.1"/>
    <property type="molecule type" value="Genomic_DNA"/>
</dbReference>
<dbReference type="PANTHER" id="PTHR15822:SF23">
    <property type="entry name" value="ENDONUCLEASE_EXONUCLEASE_PHOSPHATASE FAMILY PROTEIN"/>
    <property type="match status" value="1"/>
</dbReference>
<dbReference type="OrthoDB" id="9812537at2"/>
<dbReference type="Proteomes" id="UP000196151">
    <property type="component" value="Chromosome"/>
</dbReference>
<reference evidence="4" key="2">
    <citation type="submission" date="2017-05" db="EMBL/GenBank/DDBJ databases">
        <authorList>
            <consortium name="The Broad Institute Genomics Platform"/>
            <consortium name="The Broad Institute Genomic Center for Infectious Diseases"/>
            <person name="Earl A."/>
            <person name="Manson A."/>
            <person name="Schwartman J."/>
            <person name="Gilmore M."/>
            <person name="Abouelleil A."/>
            <person name="Cao P."/>
            <person name="Chapman S."/>
            <person name="Cusick C."/>
            <person name="Shea T."/>
            <person name="Young S."/>
            <person name="Neafsey D."/>
            <person name="Nusbaum C."/>
            <person name="Birren B."/>
        </authorList>
    </citation>
    <scope>NUCLEOTIDE SEQUENCE</scope>
    <source>
        <strain evidence="4">9D6_DIV0238</strain>
    </source>
</reference>
<accession>A0A200J809</accession>
<dbReference type="EMBL" id="NIBQ01000002">
    <property type="protein sequence ID" value="OUZ32767.1"/>
    <property type="molecule type" value="Genomic_DNA"/>
</dbReference>
<reference evidence="4" key="3">
    <citation type="submission" date="2024-03" db="EMBL/GenBank/DDBJ databases">
        <title>The Genome Sequence of Enterococcus sp. DIV0238c.</title>
        <authorList>
            <consortium name="The Broad Institute Genomics Platform"/>
            <consortium name="The Broad Institute Microbial Omics Core"/>
            <consortium name="The Broad Institute Genomic Center for Infectious Diseases"/>
            <person name="Earl A."/>
            <person name="Manson A."/>
            <person name="Gilmore M."/>
            <person name="Schwartman J."/>
            <person name="Shea T."/>
            <person name="Abouelleil A."/>
            <person name="Cao P."/>
            <person name="Chapman S."/>
            <person name="Cusick C."/>
            <person name="Young S."/>
            <person name="Neafsey D."/>
            <person name="Nusbaum C."/>
            <person name="Birren B."/>
        </authorList>
    </citation>
    <scope>NUCLEOTIDE SEQUENCE</scope>
    <source>
        <strain evidence="4">9D6_DIV0238</strain>
    </source>
</reference>
<dbReference type="InterPro" id="IPR036691">
    <property type="entry name" value="Endo/exonu/phosph_ase_sf"/>
</dbReference>
<dbReference type="PANTHER" id="PTHR15822">
    <property type="entry name" value="TRAF AND TNF RECEPTOR-ASSOCIATED PROTEIN"/>
    <property type="match status" value="1"/>
</dbReference>
<evidence type="ECO:0000313" key="3">
    <source>
        <dbReference type="EMBL" id="OUZ32767.1"/>
    </source>
</evidence>
<evidence type="ECO:0000259" key="2">
    <source>
        <dbReference type="Pfam" id="PF03372"/>
    </source>
</evidence>
<keyword evidence="1" id="KW-0378">Hydrolase</keyword>
<dbReference type="RefSeq" id="WP_087640612.1">
    <property type="nucleotide sequence ID" value="NZ_CP147246.1"/>
</dbReference>
<dbReference type="Gene3D" id="3.60.10.10">
    <property type="entry name" value="Endonuclease/exonuclease/phosphatase"/>
    <property type="match status" value="1"/>
</dbReference>
<dbReference type="SUPFAM" id="SSF56219">
    <property type="entry name" value="DNase I-like"/>
    <property type="match status" value="1"/>
</dbReference>
<evidence type="ECO:0000313" key="5">
    <source>
        <dbReference type="Proteomes" id="UP000196151"/>
    </source>
</evidence>
<evidence type="ECO:0000313" key="4">
    <source>
        <dbReference type="EMBL" id="WYJ94099.1"/>
    </source>
</evidence>
<keyword evidence="5" id="KW-1185">Reference proteome</keyword>
<dbReference type="Pfam" id="PF03372">
    <property type="entry name" value="Exo_endo_phos"/>
    <property type="match status" value="1"/>
</dbReference>
<organism evidence="3">
    <name type="scientific">Candidatus Enterococcus dunnyi</name>
    <dbReference type="NCBI Taxonomy" id="1834192"/>
    <lineage>
        <taxon>Bacteria</taxon>
        <taxon>Bacillati</taxon>
        <taxon>Bacillota</taxon>
        <taxon>Bacilli</taxon>
        <taxon>Lactobacillales</taxon>
        <taxon>Enterococcaceae</taxon>
        <taxon>Enterococcus</taxon>
    </lineage>
</organism>
<dbReference type="GO" id="GO:0016787">
    <property type="term" value="F:hydrolase activity"/>
    <property type="evidence" value="ECO:0007669"/>
    <property type="project" value="UniProtKB-KW"/>
</dbReference>
<dbReference type="InterPro" id="IPR051547">
    <property type="entry name" value="TDP2-like"/>
</dbReference>
<evidence type="ECO:0000256" key="1">
    <source>
        <dbReference type="ARBA" id="ARBA00022801"/>
    </source>
</evidence>
<reference evidence="3" key="1">
    <citation type="submission" date="2017-05" db="EMBL/GenBank/DDBJ databases">
        <title>The Genome Sequence of Enterococcus sp. 9D6_DIV0238.</title>
        <authorList>
            <consortium name="The Broad Institute Genomics Platform"/>
            <consortium name="The Broad Institute Genomic Center for Infectious Diseases"/>
            <person name="Earl A."/>
            <person name="Manson A."/>
            <person name="Schwartman J."/>
            <person name="Gilmore M."/>
            <person name="Abouelleil A."/>
            <person name="Cao P."/>
            <person name="Chapman S."/>
            <person name="Cusick C."/>
            <person name="Shea T."/>
            <person name="Young S."/>
            <person name="Neafsey D."/>
            <person name="Nusbaum C."/>
            <person name="Birren B."/>
        </authorList>
    </citation>
    <scope>NUCLEOTIDE SEQUENCE [LARGE SCALE GENOMIC DNA]</scope>
    <source>
        <strain evidence="3">9D6_DIV0238</strain>
    </source>
</reference>
<name>A0A200J809_9ENTE</name>
<dbReference type="AlphaFoldDB" id="A0A200J809"/>
<gene>
    <name evidence="3" type="ORF">A5889_001476</name>
    <name evidence="4" type="ORF">A5889_001601</name>
</gene>